<reference evidence="1" key="1">
    <citation type="submission" date="2018-10" db="EMBL/GenBank/DDBJ databases">
        <title>Hidden diversity of soil giant viruses.</title>
        <authorList>
            <person name="Schulz F."/>
            <person name="Alteio L."/>
            <person name="Goudeau D."/>
            <person name="Ryan E.M."/>
            <person name="Malmstrom R.R."/>
            <person name="Blanchard J."/>
            <person name="Woyke T."/>
        </authorList>
    </citation>
    <scope>NUCLEOTIDE SEQUENCE</scope>
    <source>
        <strain evidence="1">SAV1</strain>
    </source>
</reference>
<sequence>RDEKRTWRSTPEKLSETLAYAGEKVFKFSMNNCREWIRILIPEKLADTLKTRRRKNEYTKENKILPEKSARHFYTQKLS</sequence>
<protein>
    <submittedName>
        <fullName evidence="1">Uncharacterized protein</fullName>
    </submittedName>
</protein>
<name>A0A3G5AHY7_9VIRU</name>
<proteinExistence type="predicted"/>
<gene>
    <name evidence="1" type="ORF">Satyrvirus14_19</name>
</gene>
<accession>A0A3G5AHY7</accession>
<feature type="non-terminal residue" evidence="1">
    <location>
        <position position="1"/>
    </location>
</feature>
<organism evidence="1">
    <name type="scientific">Satyrvirus sp</name>
    <dbReference type="NCBI Taxonomy" id="2487771"/>
    <lineage>
        <taxon>Viruses</taxon>
        <taxon>Varidnaviria</taxon>
        <taxon>Bamfordvirae</taxon>
        <taxon>Nucleocytoviricota</taxon>
        <taxon>Megaviricetes</taxon>
        <taxon>Imitervirales</taxon>
        <taxon>Mimiviridae</taxon>
        <taxon>Megamimivirinae</taxon>
    </lineage>
</organism>
<evidence type="ECO:0000313" key="1">
    <source>
        <dbReference type="EMBL" id="AYV85403.1"/>
    </source>
</evidence>
<dbReference type="EMBL" id="MK072450">
    <property type="protein sequence ID" value="AYV85403.1"/>
    <property type="molecule type" value="Genomic_DNA"/>
</dbReference>